<dbReference type="AlphaFoldDB" id="A0A0L6UCY9"/>
<proteinExistence type="predicted"/>
<accession>A0A0L6UCY9</accession>
<reference evidence="1 2" key="1">
    <citation type="submission" date="2015-08" db="EMBL/GenBank/DDBJ databases">
        <title>Next Generation Sequencing and Analysis of the Genome of Puccinia sorghi L Schw, the Causal Agent of Maize Common Rust.</title>
        <authorList>
            <person name="Rochi L."/>
            <person name="Burguener G."/>
            <person name="Darino M."/>
            <person name="Turjanski A."/>
            <person name="Kreff E."/>
            <person name="Dieguez M.J."/>
            <person name="Sacco F."/>
        </authorList>
    </citation>
    <scope>NUCLEOTIDE SEQUENCE [LARGE SCALE GENOMIC DNA]</scope>
    <source>
        <strain evidence="1 2">RO10H11247</strain>
    </source>
</reference>
<dbReference type="VEuPathDB" id="FungiDB:VP01_72g2"/>
<dbReference type="Proteomes" id="UP000037035">
    <property type="component" value="Unassembled WGS sequence"/>
</dbReference>
<keyword evidence="2" id="KW-1185">Reference proteome</keyword>
<protein>
    <submittedName>
        <fullName evidence="1">Uncharacterized protein</fullName>
    </submittedName>
</protein>
<evidence type="ECO:0000313" key="1">
    <source>
        <dbReference type="EMBL" id="KNZ46398.1"/>
    </source>
</evidence>
<sequence length="561" mass="63937">MPPSLLALTTALPPVDLTRLRSPQKCHPLLVWLANVQFQSSVYSSGYSRYPSQGFDAALNQNSPPIHLPPRLCTYTASSFGWINLPLFFHLAPSQCLLAGLPLSFLLLDNISGICVYICVSATKVTSSYPDVPQVAALLDLPYQYFCPFYSTRYNFVNHYSLVLLGLFSFVWSCLAQKGLSVLTQSQTSCACKSLCTDILGTIFIFLLWQRPPTAGHQKKKKRMPQNSEQAESICNLTQINQVDFEAMFKSNQSQRHLLMIAALRKLLLFLYPSRLNNLPTLPTLLPHLATCHTNFHNNLKSQRQTHSRSVNSHFKANEDVWEWCISGKLGLFFSSGYQRDLLSCIAQQVVQEIFPLESLKKFDLLADTSYKFPHFLVTKIVIIRDIDSPQNFNSCFIFCFLFHQSAYREAKAIRGEVRMIPNPQNDSELAMPSNRIYNHENMVRCRGVEPLTRPSADGKAPFKSKVARARCWRNDNYHSEKSEASMRGDIRKLSHAHILGLFSSPVPLMMSSNTRKLRSCKPKTVLAWWIEQTGHINKRTWIVAVQKILNQREGEKHYYC</sequence>
<name>A0A0L6UCY9_9BASI</name>
<dbReference type="EMBL" id="LAVV01012717">
    <property type="protein sequence ID" value="KNZ46398.1"/>
    <property type="molecule type" value="Genomic_DNA"/>
</dbReference>
<evidence type="ECO:0000313" key="2">
    <source>
        <dbReference type="Proteomes" id="UP000037035"/>
    </source>
</evidence>
<gene>
    <name evidence="1" type="ORF">VP01_72g2</name>
</gene>
<comment type="caution">
    <text evidence="1">The sequence shown here is derived from an EMBL/GenBank/DDBJ whole genome shotgun (WGS) entry which is preliminary data.</text>
</comment>
<organism evidence="1 2">
    <name type="scientific">Puccinia sorghi</name>
    <dbReference type="NCBI Taxonomy" id="27349"/>
    <lineage>
        <taxon>Eukaryota</taxon>
        <taxon>Fungi</taxon>
        <taxon>Dikarya</taxon>
        <taxon>Basidiomycota</taxon>
        <taxon>Pucciniomycotina</taxon>
        <taxon>Pucciniomycetes</taxon>
        <taxon>Pucciniales</taxon>
        <taxon>Pucciniaceae</taxon>
        <taxon>Puccinia</taxon>
    </lineage>
</organism>